<dbReference type="AlphaFoldDB" id="A0A5C3NYY2"/>
<evidence type="ECO:0000256" key="3">
    <source>
        <dbReference type="SAM" id="MobiDB-lite"/>
    </source>
</evidence>
<dbReference type="EMBL" id="ML211462">
    <property type="protein sequence ID" value="TFK82656.1"/>
    <property type="molecule type" value="Genomic_DNA"/>
</dbReference>
<dbReference type="PANTHER" id="PTHR10067">
    <property type="entry name" value="PHOSPHATIDYLSERINE DECARBOXYLASE"/>
    <property type="match status" value="1"/>
</dbReference>
<name>A0A5C3NYY2_9APHY</name>
<keyword evidence="1" id="KW-0210">Decarboxylase</keyword>
<evidence type="ECO:0000256" key="1">
    <source>
        <dbReference type="ARBA" id="ARBA00022793"/>
    </source>
</evidence>
<organism evidence="4 5">
    <name type="scientific">Polyporus arcularius HHB13444</name>
    <dbReference type="NCBI Taxonomy" id="1314778"/>
    <lineage>
        <taxon>Eukaryota</taxon>
        <taxon>Fungi</taxon>
        <taxon>Dikarya</taxon>
        <taxon>Basidiomycota</taxon>
        <taxon>Agaricomycotina</taxon>
        <taxon>Agaricomycetes</taxon>
        <taxon>Polyporales</taxon>
        <taxon>Polyporaceae</taxon>
        <taxon>Polyporus</taxon>
    </lineage>
</organism>
<dbReference type="InParanoid" id="A0A5C3NYY2"/>
<dbReference type="STRING" id="1314778.A0A5C3NYY2"/>
<evidence type="ECO:0000256" key="2">
    <source>
        <dbReference type="ARBA" id="ARBA00023239"/>
    </source>
</evidence>
<proteinExistence type="predicted"/>
<evidence type="ECO:0008006" key="6">
    <source>
        <dbReference type="Google" id="ProtNLM"/>
    </source>
</evidence>
<keyword evidence="2" id="KW-0456">Lyase</keyword>
<reference evidence="4 5" key="1">
    <citation type="journal article" date="2019" name="Nat. Ecol. Evol.">
        <title>Megaphylogeny resolves global patterns of mushroom evolution.</title>
        <authorList>
            <person name="Varga T."/>
            <person name="Krizsan K."/>
            <person name="Foldi C."/>
            <person name="Dima B."/>
            <person name="Sanchez-Garcia M."/>
            <person name="Sanchez-Ramirez S."/>
            <person name="Szollosi G.J."/>
            <person name="Szarkandi J.G."/>
            <person name="Papp V."/>
            <person name="Albert L."/>
            <person name="Andreopoulos W."/>
            <person name="Angelini C."/>
            <person name="Antonin V."/>
            <person name="Barry K.W."/>
            <person name="Bougher N.L."/>
            <person name="Buchanan P."/>
            <person name="Buyck B."/>
            <person name="Bense V."/>
            <person name="Catcheside P."/>
            <person name="Chovatia M."/>
            <person name="Cooper J."/>
            <person name="Damon W."/>
            <person name="Desjardin D."/>
            <person name="Finy P."/>
            <person name="Geml J."/>
            <person name="Haridas S."/>
            <person name="Hughes K."/>
            <person name="Justo A."/>
            <person name="Karasinski D."/>
            <person name="Kautmanova I."/>
            <person name="Kiss B."/>
            <person name="Kocsube S."/>
            <person name="Kotiranta H."/>
            <person name="LaButti K.M."/>
            <person name="Lechner B.E."/>
            <person name="Liimatainen K."/>
            <person name="Lipzen A."/>
            <person name="Lukacs Z."/>
            <person name="Mihaltcheva S."/>
            <person name="Morgado L.N."/>
            <person name="Niskanen T."/>
            <person name="Noordeloos M.E."/>
            <person name="Ohm R.A."/>
            <person name="Ortiz-Santana B."/>
            <person name="Ovrebo C."/>
            <person name="Racz N."/>
            <person name="Riley R."/>
            <person name="Savchenko A."/>
            <person name="Shiryaev A."/>
            <person name="Soop K."/>
            <person name="Spirin V."/>
            <person name="Szebenyi C."/>
            <person name="Tomsovsky M."/>
            <person name="Tulloss R.E."/>
            <person name="Uehling J."/>
            <person name="Grigoriev I.V."/>
            <person name="Vagvolgyi C."/>
            <person name="Papp T."/>
            <person name="Martin F.M."/>
            <person name="Miettinen O."/>
            <person name="Hibbett D.S."/>
            <person name="Nagy L.G."/>
        </authorList>
    </citation>
    <scope>NUCLEOTIDE SEQUENCE [LARGE SCALE GENOMIC DNA]</scope>
    <source>
        <strain evidence="4 5">HHB13444</strain>
    </source>
</reference>
<dbReference type="Proteomes" id="UP000308197">
    <property type="component" value="Unassembled WGS sequence"/>
</dbReference>
<dbReference type="Pfam" id="PF02666">
    <property type="entry name" value="PS_Dcarbxylase"/>
    <property type="match status" value="1"/>
</dbReference>
<dbReference type="PANTHER" id="PTHR10067:SF13">
    <property type="entry name" value="PHOSPHATIDYLSERINE DECARBOXYLASE"/>
    <property type="match status" value="1"/>
</dbReference>
<protein>
    <recommendedName>
        <fullName evidence="6">Phosphatidylserine decarboxylase-related protein</fullName>
    </recommendedName>
</protein>
<sequence>MSHVTEGVTERLADAFTQSKVFAMQTSRKTSSTIVQELRDFLSAPENAEFKKDFEASFVAGLHSGIREFEDYSIRTLHDYFDWYEYLLGWVPSEQQDGQFVYHVICLFYFVMNLDPLQAWCSPVHPDTRSPYTWLSQWVIRYAKEVGKFMDTPESITPYTMATFRHAPSYRMEDYPVPDGGWKTFNEFFARHIDPAKRPIDSPDTSSVIVSPADAVFDGSWEVNDSGECHFAVKGVPWPIRELLDDGRSGTSYAETFARGQFCHAFLGPNDYHRQHAPVAGKVLEARVIEGLCYLHVATKQDASGRLTIEPHRRLFRLRHNVHHPGKHHNAEHHKTEHEHHKTAHTPVVVTMEAPDEPGYQFIQARALVVIETEDMGLVAVLPIGMAHISSVLLSVKAGDVVKKGDELAYFHFGGSDVVMVFQERAGIQFTAEVGTHYKVGQKIAVSRKAE</sequence>
<feature type="region of interest" description="Disordered" evidence="3">
    <location>
        <begin position="325"/>
        <end position="344"/>
    </location>
</feature>
<gene>
    <name evidence="4" type="ORF">K466DRAFT_568296</name>
</gene>
<dbReference type="GO" id="GO:0008654">
    <property type="term" value="P:phospholipid biosynthetic process"/>
    <property type="evidence" value="ECO:0007669"/>
    <property type="project" value="InterPro"/>
</dbReference>
<keyword evidence="5" id="KW-1185">Reference proteome</keyword>
<dbReference type="GO" id="GO:0004609">
    <property type="term" value="F:phosphatidylserine decarboxylase activity"/>
    <property type="evidence" value="ECO:0007669"/>
    <property type="project" value="InterPro"/>
</dbReference>
<dbReference type="InterPro" id="IPR003817">
    <property type="entry name" value="PS_Dcarbxylase"/>
</dbReference>
<evidence type="ECO:0000313" key="4">
    <source>
        <dbReference type="EMBL" id="TFK82656.1"/>
    </source>
</evidence>
<evidence type="ECO:0000313" key="5">
    <source>
        <dbReference type="Proteomes" id="UP000308197"/>
    </source>
</evidence>
<accession>A0A5C3NYY2</accession>